<name>A0A1H9A4P5_9ACTN</name>
<evidence type="ECO:0000256" key="1">
    <source>
        <dbReference type="SAM" id="Phobius"/>
    </source>
</evidence>
<evidence type="ECO:0000313" key="2">
    <source>
        <dbReference type="EMBL" id="SEP71463.1"/>
    </source>
</evidence>
<dbReference type="STRING" id="1036181.SAMN05421756_101469"/>
<evidence type="ECO:0000313" key="3">
    <source>
        <dbReference type="Proteomes" id="UP000198504"/>
    </source>
</evidence>
<keyword evidence="1" id="KW-0812">Transmembrane</keyword>
<dbReference type="InterPro" id="IPR009937">
    <property type="entry name" value="Phage_holin_3_6"/>
</dbReference>
<gene>
    <name evidence="2" type="ORF">SAMN05421756_101469</name>
</gene>
<feature type="transmembrane region" description="Helical" evidence="1">
    <location>
        <begin position="80"/>
        <end position="101"/>
    </location>
</feature>
<proteinExistence type="predicted"/>
<dbReference type="Proteomes" id="UP000198504">
    <property type="component" value="Unassembled WGS sequence"/>
</dbReference>
<keyword evidence="1" id="KW-1133">Transmembrane helix</keyword>
<dbReference type="EMBL" id="FOFA01000001">
    <property type="protein sequence ID" value="SEP71463.1"/>
    <property type="molecule type" value="Genomic_DNA"/>
</dbReference>
<reference evidence="3" key="1">
    <citation type="submission" date="2016-10" db="EMBL/GenBank/DDBJ databases">
        <authorList>
            <person name="Varghese N."/>
            <person name="Submissions S."/>
        </authorList>
    </citation>
    <scope>NUCLEOTIDE SEQUENCE [LARGE SCALE GENOMIC DNA]</scope>
    <source>
        <strain evidence="3">CGMCC 4.6856</strain>
    </source>
</reference>
<sequence>MPQESEEERRSLGQVLGDVSKDLSTLVRQELTLAKAEASQSASRAGKGVGMFAGAAVAGLLLLVFVSVSAWWGLGQFIGNQWSALVVALVWLIVAVVLALAGKKELARVKGLPQTADTVGKIPNALKGQEERNR</sequence>
<accession>A0A1H9A4P5</accession>
<organism evidence="2 3">
    <name type="scientific">Microlunatus flavus</name>
    <dbReference type="NCBI Taxonomy" id="1036181"/>
    <lineage>
        <taxon>Bacteria</taxon>
        <taxon>Bacillati</taxon>
        <taxon>Actinomycetota</taxon>
        <taxon>Actinomycetes</taxon>
        <taxon>Propionibacteriales</taxon>
        <taxon>Propionibacteriaceae</taxon>
        <taxon>Microlunatus</taxon>
    </lineage>
</organism>
<keyword evidence="3" id="KW-1185">Reference proteome</keyword>
<dbReference type="RefSeq" id="WP_198409888.1">
    <property type="nucleotide sequence ID" value="NZ_FOFA01000001.1"/>
</dbReference>
<feature type="transmembrane region" description="Helical" evidence="1">
    <location>
        <begin position="49"/>
        <end position="74"/>
    </location>
</feature>
<dbReference type="Pfam" id="PF07332">
    <property type="entry name" value="Phage_holin_3_6"/>
    <property type="match status" value="1"/>
</dbReference>
<keyword evidence="1" id="KW-0472">Membrane</keyword>
<dbReference type="AlphaFoldDB" id="A0A1H9A4P5"/>
<protein>
    <submittedName>
        <fullName evidence="2">Putative Holin-X, holin superfamily III</fullName>
    </submittedName>
</protein>